<feature type="transmembrane region" description="Helical" evidence="5">
    <location>
        <begin position="277"/>
        <end position="293"/>
    </location>
</feature>
<reference evidence="7 8" key="1">
    <citation type="submission" date="2016-12" db="EMBL/GenBank/DDBJ databases">
        <title>The draft genome sequence of HSLHS2.</title>
        <authorList>
            <person name="Hu D."/>
            <person name="Wang L."/>
            <person name="Shao Z."/>
        </authorList>
    </citation>
    <scope>NUCLEOTIDE SEQUENCE [LARGE SCALE GENOMIC DNA]</scope>
    <source>
        <strain evidence="7">MCCC 1A06712</strain>
    </source>
</reference>
<feature type="transmembrane region" description="Helical" evidence="5">
    <location>
        <begin position="158"/>
        <end position="177"/>
    </location>
</feature>
<name>A0A251X349_9RHOB</name>
<feature type="domain" description="EamA" evidence="6">
    <location>
        <begin position="159"/>
        <end position="292"/>
    </location>
</feature>
<feature type="transmembrane region" description="Helical" evidence="5">
    <location>
        <begin position="12"/>
        <end position="32"/>
    </location>
</feature>
<evidence type="ECO:0000313" key="8">
    <source>
        <dbReference type="Proteomes" id="UP000194664"/>
    </source>
</evidence>
<feature type="transmembrane region" description="Helical" evidence="5">
    <location>
        <begin position="98"/>
        <end position="120"/>
    </location>
</feature>
<keyword evidence="8" id="KW-1185">Reference proteome</keyword>
<keyword evidence="2 5" id="KW-0812">Transmembrane</keyword>
<feature type="transmembrane region" description="Helical" evidence="5">
    <location>
        <begin position="127"/>
        <end position="146"/>
    </location>
</feature>
<dbReference type="PANTHER" id="PTHR32322:SF9">
    <property type="entry name" value="AMINO-ACID METABOLITE EFFLUX PUMP-RELATED"/>
    <property type="match status" value="1"/>
</dbReference>
<evidence type="ECO:0000256" key="1">
    <source>
        <dbReference type="ARBA" id="ARBA00004141"/>
    </source>
</evidence>
<dbReference type="InterPro" id="IPR050638">
    <property type="entry name" value="AA-Vitamin_Transporters"/>
</dbReference>
<proteinExistence type="predicted"/>
<feature type="transmembrane region" description="Helical" evidence="5">
    <location>
        <begin position="221"/>
        <end position="240"/>
    </location>
</feature>
<feature type="transmembrane region" description="Helical" evidence="5">
    <location>
        <begin position="189"/>
        <end position="209"/>
    </location>
</feature>
<sequence>MTEQLRLTPRGWVMILILALVWAGSFTANRGALETVGVYTTVAIRVTGGAFVLWVWVALRRQSIPREWKYIPIFFLHGLLNNALPFSLIVWGQQYIDSGLASILNATTALFTVILASLFFADERLSLNRLIGVIIGFLGVVIVIGVEDITALGSGPTALGEWAILAATLSYAVSAILSRKTLKGLSPEVASAGMLSGAGVIMGILALTTEDISNMTFNTQAIISVAYLAILSSAFAYILFFKVLNTAGAGNLSLVTLLVTPFAIILGALFFGEALEWNAYLGFIVLAFGLAVLDGRLPIGKTRL</sequence>
<organism evidence="7 8">
    <name type="scientific">Marivivens niveibacter</name>
    <dbReference type="NCBI Taxonomy" id="1930667"/>
    <lineage>
        <taxon>Bacteria</taxon>
        <taxon>Pseudomonadati</taxon>
        <taxon>Pseudomonadota</taxon>
        <taxon>Alphaproteobacteria</taxon>
        <taxon>Rhodobacterales</taxon>
        <taxon>Paracoccaceae</taxon>
        <taxon>Marivivens group</taxon>
        <taxon>Marivivens</taxon>
    </lineage>
</organism>
<comment type="subcellular location">
    <subcellularLocation>
        <location evidence="1">Membrane</location>
        <topology evidence="1">Multi-pass membrane protein</topology>
    </subcellularLocation>
</comment>
<accession>A0A251X349</accession>
<dbReference type="AlphaFoldDB" id="A0A251X349"/>
<dbReference type="SUPFAM" id="SSF103481">
    <property type="entry name" value="Multidrug resistance efflux transporter EmrE"/>
    <property type="match status" value="2"/>
</dbReference>
<evidence type="ECO:0000256" key="2">
    <source>
        <dbReference type="ARBA" id="ARBA00022692"/>
    </source>
</evidence>
<evidence type="ECO:0000313" key="7">
    <source>
        <dbReference type="EMBL" id="OUD10798.1"/>
    </source>
</evidence>
<dbReference type="Proteomes" id="UP000194664">
    <property type="component" value="Unassembled WGS sequence"/>
</dbReference>
<dbReference type="Pfam" id="PF00892">
    <property type="entry name" value="EamA"/>
    <property type="match status" value="2"/>
</dbReference>
<dbReference type="PANTHER" id="PTHR32322">
    <property type="entry name" value="INNER MEMBRANE TRANSPORTER"/>
    <property type="match status" value="1"/>
</dbReference>
<protein>
    <recommendedName>
        <fullName evidence="6">EamA domain-containing protein</fullName>
    </recommendedName>
</protein>
<feature type="transmembrane region" description="Helical" evidence="5">
    <location>
        <begin position="71"/>
        <end position="92"/>
    </location>
</feature>
<feature type="domain" description="EamA" evidence="6">
    <location>
        <begin position="11"/>
        <end position="144"/>
    </location>
</feature>
<dbReference type="InterPro" id="IPR000620">
    <property type="entry name" value="EamA_dom"/>
</dbReference>
<comment type="caution">
    <text evidence="7">The sequence shown here is derived from an EMBL/GenBank/DDBJ whole genome shotgun (WGS) entry which is preliminary data.</text>
</comment>
<feature type="transmembrane region" description="Helical" evidence="5">
    <location>
        <begin position="252"/>
        <end position="271"/>
    </location>
</feature>
<dbReference type="RefSeq" id="WP_086450444.1">
    <property type="nucleotide sequence ID" value="NZ_MSPP01000001.1"/>
</dbReference>
<gene>
    <name evidence="7" type="ORF">BVC71_04765</name>
</gene>
<keyword evidence="3 5" id="KW-1133">Transmembrane helix</keyword>
<evidence type="ECO:0000256" key="3">
    <source>
        <dbReference type="ARBA" id="ARBA00022989"/>
    </source>
</evidence>
<evidence type="ECO:0000259" key="6">
    <source>
        <dbReference type="Pfam" id="PF00892"/>
    </source>
</evidence>
<feature type="transmembrane region" description="Helical" evidence="5">
    <location>
        <begin position="38"/>
        <end position="59"/>
    </location>
</feature>
<dbReference type="InterPro" id="IPR037185">
    <property type="entry name" value="EmrE-like"/>
</dbReference>
<keyword evidence="4 5" id="KW-0472">Membrane</keyword>
<dbReference type="OrthoDB" id="9810556at2"/>
<evidence type="ECO:0000256" key="5">
    <source>
        <dbReference type="SAM" id="Phobius"/>
    </source>
</evidence>
<dbReference type="EMBL" id="MSPP01000001">
    <property type="protein sequence ID" value="OUD10798.1"/>
    <property type="molecule type" value="Genomic_DNA"/>
</dbReference>
<dbReference type="GO" id="GO:0016020">
    <property type="term" value="C:membrane"/>
    <property type="evidence" value="ECO:0007669"/>
    <property type="project" value="UniProtKB-SubCell"/>
</dbReference>
<evidence type="ECO:0000256" key="4">
    <source>
        <dbReference type="ARBA" id="ARBA00023136"/>
    </source>
</evidence>